<keyword evidence="2" id="KW-1185">Reference proteome</keyword>
<proteinExistence type="predicted"/>
<dbReference type="Proteomes" id="UP000076727">
    <property type="component" value="Unassembled WGS sequence"/>
</dbReference>
<organism evidence="1 2">
    <name type="scientific">Daedalea quercina L-15889</name>
    <dbReference type="NCBI Taxonomy" id="1314783"/>
    <lineage>
        <taxon>Eukaryota</taxon>
        <taxon>Fungi</taxon>
        <taxon>Dikarya</taxon>
        <taxon>Basidiomycota</taxon>
        <taxon>Agaricomycotina</taxon>
        <taxon>Agaricomycetes</taxon>
        <taxon>Polyporales</taxon>
        <taxon>Fomitopsis</taxon>
    </lineage>
</organism>
<name>A0A165S8R0_9APHY</name>
<evidence type="ECO:0000313" key="2">
    <source>
        <dbReference type="Proteomes" id="UP000076727"/>
    </source>
</evidence>
<dbReference type="EMBL" id="KV429044">
    <property type="protein sequence ID" value="KZT71669.1"/>
    <property type="molecule type" value="Genomic_DNA"/>
</dbReference>
<dbReference type="AlphaFoldDB" id="A0A165S8R0"/>
<evidence type="ECO:0000313" key="1">
    <source>
        <dbReference type="EMBL" id="KZT71669.1"/>
    </source>
</evidence>
<accession>A0A165S8R0</accession>
<reference evidence="1 2" key="1">
    <citation type="journal article" date="2016" name="Mol. Biol. Evol.">
        <title>Comparative Genomics of Early-Diverging Mushroom-Forming Fungi Provides Insights into the Origins of Lignocellulose Decay Capabilities.</title>
        <authorList>
            <person name="Nagy L.G."/>
            <person name="Riley R."/>
            <person name="Tritt A."/>
            <person name="Adam C."/>
            <person name="Daum C."/>
            <person name="Floudas D."/>
            <person name="Sun H."/>
            <person name="Yadav J.S."/>
            <person name="Pangilinan J."/>
            <person name="Larsson K.H."/>
            <person name="Matsuura K."/>
            <person name="Barry K."/>
            <person name="Labutti K."/>
            <person name="Kuo R."/>
            <person name="Ohm R.A."/>
            <person name="Bhattacharya S.S."/>
            <person name="Shirouzu T."/>
            <person name="Yoshinaga Y."/>
            <person name="Martin F.M."/>
            <person name="Grigoriev I.V."/>
            <person name="Hibbett D.S."/>
        </authorList>
    </citation>
    <scope>NUCLEOTIDE SEQUENCE [LARGE SCALE GENOMIC DNA]</scope>
    <source>
        <strain evidence="1 2">L-15889</strain>
    </source>
</reference>
<protein>
    <submittedName>
        <fullName evidence="1">Uncharacterized protein</fullName>
    </submittedName>
</protein>
<gene>
    <name evidence="1" type="ORF">DAEQUDRAFT_92072</name>
</gene>
<sequence>MLWRLDRLTSDHRRFLSIMTPAASAVADDCGHSKIAAEGAAQQFRAPDRSLIIPGHADADLRYEGQDKGTKAACQKRHQILSEELRMNW</sequence>